<protein>
    <submittedName>
        <fullName evidence="1">Uncharacterized protein</fullName>
    </submittedName>
</protein>
<sequence>MVLCFLIRHLSVVFCLLSDQHIFSQKSSLCGLQCTNAENFIFV</sequence>
<dbReference type="AlphaFoldDB" id="A0A975BV89"/>
<dbReference type="Proteomes" id="UP000663722">
    <property type="component" value="Chromosome"/>
</dbReference>
<keyword evidence="2" id="KW-1185">Reference proteome</keyword>
<name>A0A975BV89_9BACT</name>
<accession>A0A975BV89</accession>
<dbReference type="KEGG" id="dmm:dnm_078390"/>
<reference evidence="1" key="1">
    <citation type="journal article" date="2021" name="Microb. Physiol.">
        <title>Proteogenomic Insights into the Physiology of Marine, Sulfate-Reducing, Filamentous Desulfonema limicola and Desulfonema magnum.</title>
        <authorList>
            <person name="Schnaars V."/>
            <person name="Wohlbrand L."/>
            <person name="Scheve S."/>
            <person name="Hinrichs C."/>
            <person name="Reinhardt R."/>
            <person name="Rabus R."/>
        </authorList>
    </citation>
    <scope>NUCLEOTIDE SEQUENCE</scope>
    <source>
        <strain evidence="1">4be13</strain>
    </source>
</reference>
<organism evidence="1 2">
    <name type="scientific">Desulfonema magnum</name>
    <dbReference type="NCBI Taxonomy" id="45655"/>
    <lineage>
        <taxon>Bacteria</taxon>
        <taxon>Pseudomonadati</taxon>
        <taxon>Thermodesulfobacteriota</taxon>
        <taxon>Desulfobacteria</taxon>
        <taxon>Desulfobacterales</taxon>
        <taxon>Desulfococcaceae</taxon>
        <taxon>Desulfonema</taxon>
    </lineage>
</organism>
<proteinExistence type="predicted"/>
<evidence type="ECO:0000313" key="2">
    <source>
        <dbReference type="Proteomes" id="UP000663722"/>
    </source>
</evidence>
<gene>
    <name evidence="1" type="ORF">dnm_078390</name>
</gene>
<evidence type="ECO:0000313" key="1">
    <source>
        <dbReference type="EMBL" id="QTA91765.1"/>
    </source>
</evidence>
<dbReference type="EMBL" id="CP061800">
    <property type="protein sequence ID" value="QTA91765.1"/>
    <property type="molecule type" value="Genomic_DNA"/>
</dbReference>